<name>A0A2R6PND6_9APHY</name>
<keyword evidence="3" id="KW-1185">Reference proteome</keyword>
<protein>
    <submittedName>
        <fullName evidence="2">Uncharacterized protein</fullName>
    </submittedName>
</protein>
<evidence type="ECO:0000256" key="1">
    <source>
        <dbReference type="SAM" id="MobiDB-lite"/>
    </source>
</evidence>
<proteinExistence type="predicted"/>
<gene>
    <name evidence="2" type="ORF">PHLCEN_2v4544</name>
</gene>
<evidence type="ECO:0000313" key="3">
    <source>
        <dbReference type="Proteomes" id="UP000186601"/>
    </source>
</evidence>
<accession>A0A2R6PND6</accession>
<reference evidence="2 3" key="1">
    <citation type="submission" date="2018-02" db="EMBL/GenBank/DDBJ databases">
        <title>Genome sequence of the basidiomycete white-rot fungus Phlebia centrifuga.</title>
        <authorList>
            <person name="Granchi Z."/>
            <person name="Peng M."/>
            <person name="de Vries R.P."/>
            <person name="Hilden K."/>
            <person name="Makela M.R."/>
            <person name="Grigoriev I."/>
            <person name="Riley R."/>
        </authorList>
    </citation>
    <scope>NUCLEOTIDE SEQUENCE [LARGE SCALE GENOMIC DNA]</scope>
    <source>
        <strain evidence="2 3">FBCC195</strain>
    </source>
</reference>
<feature type="compositionally biased region" description="Basic and acidic residues" evidence="1">
    <location>
        <begin position="1"/>
        <end position="11"/>
    </location>
</feature>
<sequence>MSSLDKDKGKEVEEEIGETAGSQTETSDVEEISTGDATLPEASTPSTSSKKKKKKRTKALKALNALRSNKSDSIPQDLVNVVLEKVKETGGAPGADEATVRAALEQMKIKDVIQGKAGIGGINKKDTGGHKVRLSLLSSNVHSLICRNSSGLHNLFHN</sequence>
<dbReference type="OrthoDB" id="60315at2759"/>
<dbReference type="Proteomes" id="UP000186601">
    <property type="component" value="Unassembled WGS sequence"/>
</dbReference>
<feature type="region of interest" description="Disordered" evidence="1">
    <location>
        <begin position="1"/>
        <end position="59"/>
    </location>
</feature>
<feature type="compositionally biased region" description="Basic residues" evidence="1">
    <location>
        <begin position="49"/>
        <end position="59"/>
    </location>
</feature>
<dbReference type="AlphaFoldDB" id="A0A2R6PND6"/>
<organism evidence="2 3">
    <name type="scientific">Hermanssonia centrifuga</name>
    <dbReference type="NCBI Taxonomy" id="98765"/>
    <lineage>
        <taxon>Eukaryota</taxon>
        <taxon>Fungi</taxon>
        <taxon>Dikarya</taxon>
        <taxon>Basidiomycota</taxon>
        <taxon>Agaricomycotina</taxon>
        <taxon>Agaricomycetes</taxon>
        <taxon>Polyporales</taxon>
        <taxon>Meruliaceae</taxon>
        <taxon>Hermanssonia</taxon>
    </lineage>
</organism>
<evidence type="ECO:0000313" key="2">
    <source>
        <dbReference type="EMBL" id="PSR94116.1"/>
    </source>
</evidence>
<dbReference type="STRING" id="98765.A0A2R6PND6"/>
<comment type="caution">
    <text evidence="2">The sequence shown here is derived from an EMBL/GenBank/DDBJ whole genome shotgun (WGS) entry which is preliminary data.</text>
</comment>
<dbReference type="EMBL" id="MLYV02000463">
    <property type="protein sequence ID" value="PSR94116.1"/>
    <property type="molecule type" value="Genomic_DNA"/>
</dbReference>